<evidence type="ECO:0000259" key="9">
    <source>
        <dbReference type="Pfam" id="PF10513"/>
    </source>
</evidence>
<evidence type="ECO:0000313" key="10">
    <source>
        <dbReference type="EMBL" id="GJN88229.1"/>
    </source>
</evidence>
<dbReference type="Proteomes" id="UP001342314">
    <property type="component" value="Unassembled WGS sequence"/>
</dbReference>
<feature type="compositionally biased region" description="Acidic residues" evidence="8">
    <location>
        <begin position="559"/>
        <end position="573"/>
    </location>
</feature>
<dbReference type="InterPro" id="IPR019542">
    <property type="entry name" value="Enhancer_polycomb-like_N"/>
</dbReference>
<organism evidence="10 11">
    <name type="scientific">Rhodotorula paludigena</name>
    <dbReference type="NCBI Taxonomy" id="86838"/>
    <lineage>
        <taxon>Eukaryota</taxon>
        <taxon>Fungi</taxon>
        <taxon>Dikarya</taxon>
        <taxon>Basidiomycota</taxon>
        <taxon>Pucciniomycotina</taxon>
        <taxon>Microbotryomycetes</taxon>
        <taxon>Sporidiobolales</taxon>
        <taxon>Sporidiobolaceae</taxon>
        <taxon>Rhodotorula</taxon>
    </lineage>
</organism>
<feature type="compositionally biased region" description="Low complexity" evidence="8">
    <location>
        <begin position="155"/>
        <end position="171"/>
    </location>
</feature>
<dbReference type="InterPro" id="IPR024943">
    <property type="entry name" value="Enhancer_polycomb"/>
</dbReference>
<feature type="compositionally biased region" description="Low complexity" evidence="8">
    <location>
        <begin position="196"/>
        <end position="205"/>
    </location>
</feature>
<feature type="domain" description="Enhancer of polycomb-like N-terminal" evidence="9">
    <location>
        <begin position="9"/>
        <end position="235"/>
    </location>
</feature>
<feature type="region of interest" description="Disordered" evidence="8">
    <location>
        <begin position="537"/>
        <end position="573"/>
    </location>
</feature>
<dbReference type="GO" id="GO:0005634">
    <property type="term" value="C:nucleus"/>
    <property type="evidence" value="ECO:0007669"/>
    <property type="project" value="UniProtKB-SubCell"/>
</dbReference>
<evidence type="ECO:0000256" key="1">
    <source>
        <dbReference type="ARBA" id="ARBA00004123"/>
    </source>
</evidence>
<feature type="region of interest" description="Disordered" evidence="8">
    <location>
        <begin position="393"/>
        <end position="417"/>
    </location>
</feature>
<feature type="region of interest" description="Disordered" evidence="8">
    <location>
        <begin position="738"/>
        <end position="778"/>
    </location>
</feature>
<evidence type="ECO:0000256" key="5">
    <source>
        <dbReference type="ARBA" id="ARBA00023242"/>
    </source>
</evidence>
<feature type="region of interest" description="Disordered" evidence="8">
    <location>
        <begin position="879"/>
        <end position="992"/>
    </location>
</feature>
<feature type="compositionally biased region" description="Basic and acidic residues" evidence="8">
    <location>
        <begin position="541"/>
        <end position="557"/>
    </location>
</feature>
<comment type="function">
    <text evidence="6">Component of the NuA4 histone acetyltransferase complex which is involved in transcriptional activation of selected genes principally by acetylation of nucleosomal histone H4 and H2A. The NuA4 complex is also involved in DNA repair. Involved in gene silencing by neighboring heterochromatin, blockage of the silencing spreading along the chromosome, and required for cell cycle progression through G2/M.</text>
</comment>
<comment type="subcellular location">
    <subcellularLocation>
        <location evidence="1 7">Nucleus</location>
    </subcellularLocation>
</comment>
<proteinExistence type="inferred from homology"/>
<keyword evidence="3 7" id="KW-0805">Transcription regulation</keyword>
<evidence type="ECO:0000256" key="2">
    <source>
        <dbReference type="ARBA" id="ARBA00008035"/>
    </source>
</evidence>
<accession>A0AAV5GEB8</accession>
<feature type="compositionally biased region" description="Low complexity" evidence="8">
    <location>
        <begin position="952"/>
        <end position="971"/>
    </location>
</feature>
<dbReference type="GO" id="GO:0035267">
    <property type="term" value="C:NuA4 histone acetyltransferase complex"/>
    <property type="evidence" value="ECO:0007669"/>
    <property type="project" value="InterPro"/>
</dbReference>
<keyword evidence="4 7" id="KW-0804">Transcription</keyword>
<sequence length="992" mass="107202">MAKGSGRFRHRKLGFKTRINVEVGVVIEEDPLDVDLDIEDEKGHKGVETGVDKDEEGEVHLQAVIASTAAYVAQNTHLTAGRDKGKKREEAYIPTRTSQPIPDAEYDALYRPGYVDPISYIRFSDTVEDTQKGAVAYTMDEDDEDWLEDFNAQFAPGAKPRPRASSSAAPAGDDDVHGTPSGRGARNKSKPPPSSPAAGPSSALAGGTGTLDSLPPPTAPLSEDDFELVMEVFETVTDRKAPMAHVNLSLLPKLDDFDEAFLDLLRPELARLRPYVSEVYTHWKERRIARGGKSVIPQLDYDESNENNPYVCFRRRDVKTARKTRRSDQQNLERLVRLRNDLYAAHALLVKVQERERLKLEAVQLERAVFERRCEMRELKRRLNEPDGDEELLISRREKKRKRDEPGSGSLRLSLRKNDPNAISPAALVVPLDELQARKQRNDAILKQVERDLSRKRQADAHWEDWTDSAYLSKLPPTPARFFRSVEPVPSSIPFNGPNGRREALGFSTQYQPPLGRVRTSFRKRVGRGGRVLIDRVGVVPRRDESENEPTQRRAGSEQDSDATDDDEEEEDEWLAARRRERLKYDTDAGLDFPTAEEPTLVDDFDLQYLLRRVQLLKPADVQSLTLDSAYLDEAMRFVASDPDKNTPAPLVVGRPPQRPPLQMAPSQAAAGTPLGQAAAAAAAAQAAAAQAAAAQASGQSPNAAAYAQAQQQIASQRAMQLAQQQAMRKQQAAMAAAAAGGAGTPDQMRRTPSQSGAAGGGAVSPHGSQHSPLANGLPLPGVNVNGVVIGQDGKGQIVLPPGYNHGLPLSPLGSNGMSLPNQRAAALQGANGLPATSRLSAPPYSNPQALQLAIQQQQQQQQQAQLAAAAAAAAGGSPIPLQQLQPRPLSANGGVVPPPRPTSAASSNLSPHMGGGAVLPSGGALSPGGVPRVNGLATPPPGSLAKQRTSPIAQAAQYPQQQMQQLQQQMMPPPPVPAGGHKQMSPQYGGF</sequence>
<keyword evidence="11" id="KW-1185">Reference proteome</keyword>
<keyword evidence="5 7" id="KW-0539">Nucleus</keyword>
<evidence type="ECO:0000313" key="11">
    <source>
        <dbReference type="Proteomes" id="UP001342314"/>
    </source>
</evidence>
<evidence type="ECO:0000256" key="3">
    <source>
        <dbReference type="ARBA" id="ARBA00023015"/>
    </source>
</evidence>
<feature type="compositionally biased region" description="Low complexity" evidence="8">
    <location>
        <begin position="879"/>
        <end position="890"/>
    </location>
</feature>
<protein>
    <recommendedName>
        <fullName evidence="7">Enhancer of polycomb-like protein</fullName>
    </recommendedName>
</protein>
<dbReference type="AlphaFoldDB" id="A0AAV5GEB8"/>
<reference evidence="10 11" key="1">
    <citation type="submission" date="2021-12" db="EMBL/GenBank/DDBJ databases">
        <title>High titer production of polyol ester of fatty acids by Rhodotorula paludigena BS15 towards product separation-free biomass refinery.</title>
        <authorList>
            <person name="Mano J."/>
            <person name="Ono H."/>
            <person name="Tanaka T."/>
            <person name="Naito K."/>
            <person name="Sushida H."/>
            <person name="Ike M."/>
            <person name="Tokuyasu K."/>
            <person name="Kitaoka M."/>
        </authorList>
    </citation>
    <scope>NUCLEOTIDE SEQUENCE [LARGE SCALE GENOMIC DNA]</scope>
    <source>
        <strain evidence="10 11">BS15</strain>
    </source>
</reference>
<feature type="region of interest" description="Disordered" evidence="8">
    <location>
        <begin position="154"/>
        <end position="222"/>
    </location>
</feature>
<dbReference type="Pfam" id="PF10513">
    <property type="entry name" value="EPL1"/>
    <property type="match status" value="1"/>
</dbReference>
<name>A0AAV5GEB8_9BASI</name>
<feature type="region of interest" description="Disordered" evidence="8">
    <location>
        <begin position="642"/>
        <end position="670"/>
    </location>
</feature>
<dbReference type="GO" id="GO:0006357">
    <property type="term" value="P:regulation of transcription by RNA polymerase II"/>
    <property type="evidence" value="ECO:0007669"/>
    <property type="project" value="InterPro"/>
</dbReference>
<gene>
    <name evidence="10" type="ORF">Rhopal_001194-T1</name>
</gene>
<comment type="similarity">
    <text evidence="2 7">Belongs to the enhancer of polycomb family.</text>
</comment>
<evidence type="ECO:0000256" key="6">
    <source>
        <dbReference type="ARBA" id="ARBA00025513"/>
    </source>
</evidence>
<evidence type="ECO:0000256" key="4">
    <source>
        <dbReference type="ARBA" id="ARBA00023163"/>
    </source>
</evidence>
<dbReference type="EMBL" id="BQKY01000002">
    <property type="protein sequence ID" value="GJN88229.1"/>
    <property type="molecule type" value="Genomic_DNA"/>
</dbReference>
<dbReference type="PANTHER" id="PTHR14898">
    <property type="entry name" value="ENHANCER OF POLYCOMB"/>
    <property type="match status" value="1"/>
</dbReference>
<evidence type="ECO:0000256" key="8">
    <source>
        <dbReference type="SAM" id="MobiDB-lite"/>
    </source>
</evidence>
<comment type="caution">
    <text evidence="10">The sequence shown here is derived from an EMBL/GenBank/DDBJ whole genome shotgun (WGS) entry which is preliminary data.</text>
</comment>
<evidence type="ECO:0000256" key="7">
    <source>
        <dbReference type="RuleBase" id="RU361124"/>
    </source>
</evidence>